<dbReference type="Gene3D" id="2.60.40.420">
    <property type="entry name" value="Cupredoxins - blue copper proteins"/>
    <property type="match status" value="1"/>
</dbReference>
<reference evidence="20 21" key="1">
    <citation type="submission" date="2017-08" db="EMBL/GenBank/DDBJ databases">
        <title>Infants hospitalized years apart are colonized by the same room-sourced microbial strains.</title>
        <authorList>
            <person name="Brooks B."/>
            <person name="Olm M.R."/>
            <person name="Firek B.A."/>
            <person name="Baker R."/>
            <person name="Thomas B.C."/>
            <person name="Morowitz M.J."/>
            <person name="Banfield J.F."/>
        </authorList>
    </citation>
    <scope>NUCLEOTIDE SEQUENCE [LARGE SCALE GENOMIC DNA]</scope>
    <source>
        <strain evidence="20">S2_005_002_R2_33</strain>
    </source>
</reference>
<dbReference type="PROSITE" id="PS00078">
    <property type="entry name" value="COX2"/>
    <property type="match status" value="1"/>
</dbReference>
<dbReference type="Pfam" id="PF00116">
    <property type="entry name" value="COX2"/>
    <property type="match status" value="1"/>
</dbReference>
<dbReference type="PANTHER" id="PTHR22888:SF9">
    <property type="entry name" value="CYTOCHROME C OXIDASE SUBUNIT 2"/>
    <property type="match status" value="1"/>
</dbReference>
<keyword evidence="9 17" id="KW-1133">Transmembrane helix</keyword>
<comment type="function">
    <text evidence="13">Subunits I and II form the functional core of the enzyme complex. Electrons originating in cytochrome c are transferred via heme a and Cu(A) to the binuclear center formed by heme a3 and Cu(B).</text>
</comment>
<evidence type="ECO:0000256" key="10">
    <source>
        <dbReference type="ARBA" id="ARBA00023004"/>
    </source>
</evidence>
<proteinExistence type="inferred from homology"/>
<dbReference type="InterPro" id="IPR001505">
    <property type="entry name" value="Copper_CuA"/>
</dbReference>
<evidence type="ECO:0000256" key="4">
    <source>
        <dbReference type="ARBA" id="ARBA00022617"/>
    </source>
</evidence>
<organism evidence="20 21">
    <name type="scientific">Novosphingobium pentaromativorans</name>
    <dbReference type="NCBI Taxonomy" id="205844"/>
    <lineage>
        <taxon>Bacteria</taxon>
        <taxon>Pseudomonadati</taxon>
        <taxon>Pseudomonadota</taxon>
        <taxon>Alphaproteobacteria</taxon>
        <taxon>Sphingomonadales</taxon>
        <taxon>Sphingomonadaceae</taxon>
        <taxon>Novosphingobium</taxon>
    </lineage>
</organism>
<dbReference type="AlphaFoldDB" id="A0A2W5NFM2"/>
<gene>
    <name evidence="20" type="primary">coxB</name>
    <name evidence="20" type="ORF">DI555_21610</name>
</gene>
<dbReference type="GO" id="GO:0016020">
    <property type="term" value="C:membrane"/>
    <property type="evidence" value="ECO:0007669"/>
    <property type="project" value="UniProtKB-SubCell"/>
</dbReference>
<evidence type="ECO:0000256" key="7">
    <source>
        <dbReference type="ARBA" id="ARBA00022723"/>
    </source>
</evidence>
<comment type="similarity">
    <text evidence="2">Belongs to the cytochrome c oxidase subunit 2 family.</text>
</comment>
<feature type="transmembrane region" description="Helical" evidence="17">
    <location>
        <begin position="34"/>
        <end position="58"/>
    </location>
</feature>
<dbReference type="CDD" id="cd04213">
    <property type="entry name" value="CuRO_CcO_Caa3_II"/>
    <property type="match status" value="1"/>
</dbReference>
<dbReference type="Proteomes" id="UP000249082">
    <property type="component" value="Unassembled WGS sequence"/>
</dbReference>
<dbReference type="GO" id="GO:0020037">
    <property type="term" value="F:heme binding"/>
    <property type="evidence" value="ECO:0007669"/>
    <property type="project" value="InterPro"/>
</dbReference>
<feature type="transmembrane region" description="Helical" evidence="17">
    <location>
        <begin position="74"/>
        <end position="95"/>
    </location>
</feature>
<keyword evidence="5" id="KW-0679">Respiratory chain</keyword>
<evidence type="ECO:0000256" key="1">
    <source>
        <dbReference type="ARBA" id="ARBA00004141"/>
    </source>
</evidence>
<comment type="catalytic activity">
    <reaction evidence="15">
        <text>4 Fe(II)-[cytochrome c] + O2 + 8 H(+)(in) = 4 Fe(III)-[cytochrome c] + 2 H2O + 4 H(+)(out)</text>
        <dbReference type="Rhea" id="RHEA:11436"/>
        <dbReference type="Rhea" id="RHEA-COMP:10350"/>
        <dbReference type="Rhea" id="RHEA-COMP:14399"/>
        <dbReference type="ChEBI" id="CHEBI:15377"/>
        <dbReference type="ChEBI" id="CHEBI:15378"/>
        <dbReference type="ChEBI" id="CHEBI:15379"/>
        <dbReference type="ChEBI" id="CHEBI:29033"/>
        <dbReference type="ChEBI" id="CHEBI:29034"/>
        <dbReference type="EC" id="7.1.1.9"/>
    </reaction>
</comment>
<dbReference type="PANTHER" id="PTHR22888">
    <property type="entry name" value="CYTOCHROME C OXIDASE, SUBUNIT II"/>
    <property type="match status" value="1"/>
</dbReference>
<feature type="domain" description="Cytochrome c" evidence="19">
    <location>
        <begin position="228"/>
        <end position="319"/>
    </location>
</feature>
<dbReference type="PROSITE" id="PS51007">
    <property type="entry name" value="CYTC"/>
    <property type="match status" value="1"/>
</dbReference>
<evidence type="ECO:0000259" key="19">
    <source>
        <dbReference type="PROSITE" id="PS51007"/>
    </source>
</evidence>
<dbReference type="InterPro" id="IPR002429">
    <property type="entry name" value="CcO_II-like_C"/>
</dbReference>
<evidence type="ECO:0000256" key="9">
    <source>
        <dbReference type="ARBA" id="ARBA00022989"/>
    </source>
</evidence>
<evidence type="ECO:0000256" key="11">
    <source>
        <dbReference type="ARBA" id="ARBA00023008"/>
    </source>
</evidence>
<name>A0A2W5NFM2_9SPHN</name>
<dbReference type="InterPro" id="IPR008972">
    <property type="entry name" value="Cupredoxin"/>
</dbReference>
<dbReference type="SUPFAM" id="SSF46626">
    <property type="entry name" value="Cytochrome c"/>
    <property type="match status" value="1"/>
</dbReference>
<evidence type="ECO:0000313" key="20">
    <source>
        <dbReference type="EMBL" id="PZQ51019.1"/>
    </source>
</evidence>
<keyword evidence="11" id="KW-0186">Copper</keyword>
<keyword evidence="12 17" id="KW-0472">Membrane</keyword>
<keyword evidence="10 16" id="KW-0408">Iron</keyword>
<dbReference type="InterPro" id="IPR034236">
    <property type="entry name" value="CuRO_CcO_Caa3_II"/>
</dbReference>
<dbReference type="NCBIfam" id="TIGR02866">
    <property type="entry name" value="CoxB"/>
    <property type="match status" value="1"/>
</dbReference>
<evidence type="ECO:0000256" key="3">
    <source>
        <dbReference type="ARBA" id="ARBA00022448"/>
    </source>
</evidence>
<evidence type="ECO:0000256" key="5">
    <source>
        <dbReference type="ARBA" id="ARBA00022660"/>
    </source>
</evidence>
<dbReference type="PROSITE" id="PS50857">
    <property type="entry name" value="COX2_CUA"/>
    <property type="match status" value="1"/>
</dbReference>
<evidence type="ECO:0000256" key="15">
    <source>
        <dbReference type="ARBA" id="ARBA00047816"/>
    </source>
</evidence>
<protein>
    <recommendedName>
        <fullName evidence="14">Cytochrome aa3 subunit 2</fullName>
    </recommendedName>
</protein>
<dbReference type="GO" id="GO:0005507">
    <property type="term" value="F:copper ion binding"/>
    <property type="evidence" value="ECO:0007669"/>
    <property type="project" value="InterPro"/>
</dbReference>
<dbReference type="InterPro" id="IPR009056">
    <property type="entry name" value="Cyt_c-like_dom"/>
</dbReference>
<dbReference type="InterPro" id="IPR036909">
    <property type="entry name" value="Cyt_c-like_dom_sf"/>
</dbReference>
<evidence type="ECO:0000256" key="16">
    <source>
        <dbReference type="PROSITE-ProRule" id="PRU00433"/>
    </source>
</evidence>
<dbReference type="EMBL" id="QFPX01000029">
    <property type="protein sequence ID" value="PZQ51019.1"/>
    <property type="molecule type" value="Genomic_DNA"/>
</dbReference>
<keyword evidence="8" id="KW-0249">Electron transport</keyword>
<evidence type="ECO:0000256" key="14">
    <source>
        <dbReference type="ARBA" id="ARBA00031399"/>
    </source>
</evidence>
<dbReference type="PROSITE" id="PS51257">
    <property type="entry name" value="PROKAR_LIPOPROTEIN"/>
    <property type="match status" value="1"/>
</dbReference>
<evidence type="ECO:0000259" key="18">
    <source>
        <dbReference type="PROSITE" id="PS50857"/>
    </source>
</evidence>
<evidence type="ECO:0000256" key="2">
    <source>
        <dbReference type="ARBA" id="ARBA00007866"/>
    </source>
</evidence>
<keyword evidence="7 16" id="KW-0479">Metal-binding</keyword>
<evidence type="ECO:0000313" key="21">
    <source>
        <dbReference type="Proteomes" id="UP000249082"/>
    </source>
</evidence>
<dbReference type="SUPFAM" id="SSF49503">
    <property type="entry name" value="Cupredoxins"/>
    <property type="match status" value="1"/>
</dbReference>
<accession>A0A2W5NFM2</accession>
<evidence type="ECO:0000256" key="13">
    <source>
        <dbReference type="ARBA" id="ARBA00024688"/>
    </source>
</evidence>
<evidence type="ECO:0000256" key="8">
    <source>
        <dbReference type="ARBA" id="ARBA00022982"/>
    </source>
</evidence>
<evidence type="ECO:0000256" key="17">
    <source>
        <dbReference type="SAM" id="Phobius"/>
    </source>
</evidence>
<comment type="caution">
    <text evidence="20">The sequence shown here is derived from an EMBL/GenBank/DDBJ whole genome shotgun (WGS) entry which is preliminary data.</text>
</comment>
<dbReference type="Pfam" id="PF00034">
    <property type="entry name" value="Cytochrom_C"/>
    <property type="match status" value="1"/>
</dbReference>
<evidence type="ECO:0000256" key="12">
    <source>
        <dbReference type="ARBA" id="ARBA00023136"/>
    </source>
</evidence>
<keyword evidence="3" id="KW-0813">Transport</keyword>
<dbReference type="InterPro" id="IPR045187">
    <property type="entry name" value="CcO_II"/>
</dbReference>
<dbReference type="InterPro" id="IPR014222">
    <property type="entry name" value="Cyt_c_oxidase_su2"/>
</dbReference>
<feature type="domain" description="Cytochrome oxidase subunit II copper A binding" evidence="18">
    <location>
        <begin position="105"/>
        <end position="220"/>
    </location>
</feature>
<keyword evidence="4 16" id="KW-0349">Heme</keyword>
<evidence type="ECO:0000256" key="6">
    <source>
        <dbReference type="ARBA" id="ARBA00022692"/>
    </source>
</evidence>
<dbReference type="GO" id="GO:0004129">
    <property type="term" value="F:cytochrome-c oxidase activity"/>
    <property type="evidence" value="ECO:0007669"/>
    <property type="project" value="UniProtKB-EC"/>
</dbReference>
<dbReference type="GO" id="GO:0042773">
    <property type="term" value="P:ATP synthesis coupled electron transport"/>
    <property type="evidence" value="ECO:0007669"/>
    <property type="project" value="TreeGrafter"/>
</dbReference>
<comment type="subcellular location">
    <subcellularLocation>
        <location evidence="1">Membrane</location>
        <topology evidence="1">Multi-pass membrane protein</topology>
    </subcellularLocation>
</comment>
<sequence length="328" mass="35463">MAGKSLVLWSLVLTGCNAHQSALAPFGLEARSTLWLTIVLAAGGLVIALGVAAIYVVAARAPEGKLTHESGMRLVLWLGAVVPTVVLTALLIWALPAMRPLPAADSDLRIRVEGEQFWWRVTYRQDGAEPLLSANEIRLPVDRTVVFELTATDVVHSFWIPGLAGKMDMIPGRTNRLVVKAEKPGTYRGVCAEFCGLSHALMAFDVIAMEPAAFDAWLAEARVRPVGQPRERGAALFAREGCGSCHSVNGEQTARIGPDLTRYGERLTLGAGILAPTAADTAAFIRDPQRFKPGARMPAYDHLPQEEALALAHWLKRNGKPKTPEARP</sequence>
<keyword evidence="6 17" id="KW-0812">Transmembrane</keyword>
<dbReference type="GO" id="GO:0016491">
    <property type="term" value="F:oxidoreductase activity"/>
    <property type="evidence" value="ECO:0007669"/>
    <property type="project" value="InterPro"/>
</dbReference>